<keyword evidence="1" id="KW-1133">Transmembrane helix</keyword>
<evidence type="ECO:0000313" key="3">
    <source>
        <dbReference type="Proteomes" id="UP000534294"/>
    </source>
</evidence>
<keyword evidence="1" id="KW-0472">Membrane</keyword>
<keyword evidence="3" id="KW-1185">Reference proteome</keyword>
<reference evidence="2 3" key="1">
    <citation type="submission" date="2020-08" db="EMBL/GenBank/DDBJ databases">
        <title>Genomic Encyclopedia of Type Strains, Phase IV (KMG-IV): sequencing the most valuable type-strain genomes for metagenomic binning, comparative biology and taxonomic classification.</title>
        <authorList>
            <person name="Goeker M."/>
        </authorList>
    </citation>
    <scope>NUCLEOTIDE SEQUENCE [LARGE SCALE GENOMIC DNA]</scope>
    <source>
        <strain evidence="2 3">DSM 12251</strain>
    </source>
</reference>
<dbReference type="AlphaFoldDB" id="A0A7W7YHA8"/>
<protein>
    <submittedName>
        <fullName evidence="2">Uncharacterized protein</fullName>
    </submittedName>
</protein>
<evidence type="ECO:0000313" key="2">
    <source>
        <dbReference type="EMBL" id="MBB5036163.1"/>
    </source>
</evidence>
<dbReference type="EMBL" id="JACHIF010000001">
    <property type="protein sequence ID" value="MBB5036163.1"/>
    <property type="molecule type" value="Genomic_DNA"/>
</dbReference>
<evidence type="ECO:0000256" key="1">
    <source>
        <dbReference type="SAM" id="Phobius"/>
    </source>
</evidence>
<dbReference type="RefSeq" id="WP_184204671.1">
    <property type="nucleotide sequence ID" value="NZ_JACHIF010000001.1"/>
</dbReference>
<dbReference type="Proteomes" id="UP000534294">
    <property type="component" value="Unassembled WGS sequence"/>
</dbReference>
<comment type="caution">
    <text evidence="2">The sequence shown here is derived from an EMBL/GenBank/DDBJ whole genome shotgun (WGS) entry which is preliminary data.</text>
</comment>
<feature type="transmembrane region" description="Helical" evidence="1">
    <location>
        <begin position="179"/>
        <end position="199"/>
    </location>
</feature>
<gene>
    <name evidence="2" type="ORF">HNQ64_000397</name>
</gene>
<proteinExistence type="predicted"/>
<accession>A0A7W7YHA8</accession>
<keyword evidence="1" id="KW-0812">Transmembrane</keyword>
<sequence>MAAHFNPPVLSPSLQQVESLVISSKSGSTDEEKRFRIDALQIVTTCEQALQSPRMLIDSVLAEADGKLGGLRVNYRSFLGMEKYDKVEGYLMCLINSVKHVQNTDSSTSHQSDDLLVGLIDKGNRMIRMDQAMRMPTAYIHDLKIILGAGYGDIGEVDRMLRNLSRPPLKRLRNKGSGCLVLLAGMLAFSCCIAFGIVLL</sequence>
<name>A0A7W7YHA8_9BACT</name>
<organism evidence="2 3">
    <name type="scientific">Prosthecobacter dejongeii</name>
    <dbReference type="NCBI Taxonomy" id="48465"/>
    <lineage>
        <taxon>Bacteria</taxon>
        <taxon>Pseudomonadati</taxon>
        <taxon>Verrucomicrobiota</taxon>
        <taxon>Verrucomicrobiia</taxon>
        <taxon>Verrucomicrobiales</taxon>
        <taxon>Verrucomicrobiaceae</taxon>
        <taxon>Prosthecobacter</taxon>
    </lineage>
</organism>